<evidence type="ECO:0000313" key="2">
    <source>
        <dbReference type="EMBL" id="MEN9062831.1"/>
    </source>
</evidence>
<reference evidence="2 3" key="1">
    <citation type="submission" date="2024-05" db="EMBL/GenBank/DDBJ databases">
        <title>Genome sequence of Ponticoccus litoralis KCCM 90028.</title>
        <authorList>
            <person name="Kim J.M."/>
            <person name="Lee J.K."/>
            <person name="Choi B.J."/>
            <person name="Bayburt H."/>
            <person name="Baek J.H."/>
            <person name="Jeon C.O."/>
        </authorList>
    </citation>
    <scope>NUCLEOTIDE SEQUENCE [LARGE SCALE GENOMIC DNA]</scope>
    <source>
        <strain evidence="2 3">KCCM 90028</strain>
    </source>
</reference>
<gene>
    <name evidence="2" type="ORF">ABFB10_19475</name>
</gene>
<keyword evidence="3" id="KW-1185">Reference proteome</keyword>
<dbReference type="Proteomes" id="UP001428774">
    <property type="component" value="Unassembled WGS sequence"/>
</dbReference>
<comment type="caution">
    <text evidence="2">The sequence shown here is derived from an EMBL/GenBank/DDBJ whole genome shotgun (WGS) entry which is preliminary data.</text>
</comment>
<protein>
    <submittedName>
        <fullName evidence="2">Uncharacterized protein</fullName>
    </submittedName>
</protein>
<dbReference type="RefSeq" id="WP_347167757.1">
    <property type="nucleotide sequence ID" value="NZ_JBDNCH010000002.1"/>
</dbReference>
<dbReference type="EMBL" id="JBDNCH010000002">
    <property type="protein sequence ID" value="MEN9062831.1"/>
    <property type="molecule type" value="Genomic_DNA"/>
</dbReference>
<evidence type="ECO:0000256" key="1">
    <source>
        <dbReference type="SAM" id="MobiDB-lite"/>
    </source>
</evidence>
<dbReference type="AlphaFoldDB" id="A0AAW9SDA8"/>
<name>A0AAW9SDA8_9RHOB</name>
<accession>A0AAW9SDA8</accession>
<evidence type="ECO:0000313" key="3">
    <source>
        <dbReference type="Proteomes" id="UP001428774"/>
    </source>
</evidence>
<organism evidence="2 3">
    <name type="scientific">Ponticoccus litoralis</name>
    <dbReference type="NCBI Taxonomy" id="422297"/>
    <lineage>
        <taxon>Bacteria</taxon>
        <taxon>Pseudomonadati</taxon>
        <taxon>Pseudomonadota</taxon>
        <taxon>Alphaproteobacteria</taxon>
        <taxon>Rhodobacterales</taxon>
        <taxon>Roseobacteraceae</taxon>
        <taxon>Ponticoccus</taxon>
    </lineage>
</organism>
<feature type="region of interest" description="Disordered" evidence="1">
    <location>
        <begin position="76"/>
        <end position="106"/>
    </location>
</feature>
<proteinExistence type="predicted"/>
<sequence length="106" mass="10913">MKITAHLQAALPGVPETIASVSGDALTVDGTVYDLSAVPEGGEAWPEGDHPFSGPITRTGGEIACAVAWAYDPATAEDHQGPTHPVMTIASGPVPDPVTRKQEAQQ</sequence>